<dbReference type="OrthoDB" id="1711136at2759"/>
<gene>
    <name evidence="6" type="ORF">OIDMADRAFT_116137</name>
</gene>
<reference evidence="7" key="2">
    <citation type="submission" date="2015-01" db="EMBL/GenBank/DDBJ databases">
        <title>Evolutionary Origins and Diversification of the Mycorrhizal Mutualists.</title>
        <authorList>
            <consortium name="DOE Joint Genome Institute"/>
            <consortium name="Mycorrhizal Genomics Consortium"/>
            <person name="Kohler A."/>
            <person name="Kuo A."/>
            <person name="Nagy L.G."/>
            <person name="Floudas D."/>
            <person name="Copeland A."/>
            <person name="Barry K.W."/>
            <person name="Cichocki N."/>
            <person name="Veneault-Fourrey C."/>
            <person name="LaButti K."/>
            <person name="Lindquist E.A."/>
            <person name="Lipzen A."/>
            <person name="Lundell T."/>
            <person name="Morin E."/>
            <person name="Murat C."/>
            <person name="Riley R."/>
            <person name="Ohm R."/>
            <person name="Sun H."/>
            <person name="Tunlid A."/>
            <person name="Henrissat B."/>
            <person name="Grigoriev I.V."/>
            <person name="Hibbett D.S."/>
            <person name="Martin F."/>
        </authorList>
    </citation>
    <scope>NUCLEOTIDE SEQUENCE [LARGE SCALE GENOMIC DNA]</scope>
    <source>
        <strain evidence="7">Zn</strain>
    </source>
</reference>
<keyword evidence="3" id="KW-0378">Hydrolase</keyword>
<dbReference type="PROSITE" id="PS01196">
    <property type="entry name" value="PEPT_TRNA_HYDROL_2"/>
    <property type="match status" value="1"/>
</dbReference>
<dbReference type="SUPFAM" id="SSF53178">
    <property type="entry name" value="Peptidyl-tRNA hydrolase-like"/>
    <property type="match status" value="1"/>
</dbReference>
<dbReference type="InterPro" id="IPR001328">
    <property type="entry name" value="Pept_tRNA_hydro"/>
</dbReference>
<comment type="similarity">
    <text evidence="5">Belongs to the PTH family.</text>
</comment>
<dbReference type="GO" id="GO:0032543">
    <property type="term" value="P:mitochondrial translation"/>
    <property type="evidence" value="ECO:0007669"/>
    <property type="project" value="EnsemblFungi"/>
</dbReference>
<evidence type="ECO:0000256" key="4">
    <source>
        <dbReference type="ARBA" id="ARBA00022884"/>
    </source>
</evidence>
<dbReference type="EC" id="3.1.1.29" evidence="1"/>
<dbReference type="PANTHER" id="PTHR17224:SF1">
    <property type="entry name" value="PEPTIDYL-TRNA HYDROLASE"/>
    <property type="match status" value="1"/>
</dbReference>
<reference evidence="6 7" key="1">
    <citation type="submission" date="2014-04" db="EMBL/GenBank/DDBJ databases">
        <authorList>
            <consortium name="DOE Joint Genome Institute"/>
            <person name="Kuo A."/>
            <person name="Martino E."/>
            <person name="Perotto S."/>
            <person name="Kohler A."/>
            <person name="Nagy L.G."/>
            <person name="Floudas D."/>
            <person name="Copeland A."/>
            <person name="Barry K.W."/>
            <person name="Cichocki N."/>
            <person name="Veneault-Fourrey C."/>
            <person name="LaButti K."/>
            <person name="Lindquist E.A."/>
            <person name="Lipzen A."/>
            <person name="Lundell T."/>
            <person name="Morin E."/>
            <person name="Murat C."/>
            <person name="Sun H."/>
            <person name="Tunlid A."/>
            <person name="Henrissat B."/>
            <person name="Grigoriev I.V."/>
            <person name="Hibbett D.S."/>
            <person name="Martin F."/>
            <person name="Nordberg H.P."/>
            <person name="Cantor M.N."/>
            <person name="Hua S.X."/>
        </authorList>
    </citation>
    <scope>NUCLEOTIDE SEQUENCE [LARGE SCALE GENOMIC DNA]</scope>
    <source>
        <strain evidence="6 7">Zn</strain>
    </source>
</reference>
<proteinExistence type="inferred from homology"/>
<evidence type="ECO:0000313" key="7">
    <source>
        <dbReference type="Proteomes" id="UP000054321"/>
    </source>
</evidence>
<keyword evidence="7" id="KW-1185">Reference proteome</keyword>
<dbReference type="NCBIfam" id="TIGR00447">
    <property type="entry name" value="pth"/>
    <property type="match status" value="1"/>
</dbReference>
<dbReference type="AlphaFoldDB" id="A0A0C3HQF4"/>
<dbReference type="InterPro" id="IPR036416">
    <property type="entry name" value="Pept_tRNA_hydro_sf"/>
</dbReference>
<keyword evidence="4" id="KW-0694">RNA-binding</keyword>
<accession>A0A0C3HQF4</accession>
<dbReference type="GO" id="GO:0004045">
    <property type="term" value="F:peptidyl-tRNA hydrolase activity"/>
    <property type="evidence" value="ECO:0007669"/>
    <property type="project" value="UniProtKB-EC"/>
</dbReference>
<evidence type="ECO:0000256" key="2">
    <source>
        <dbReference type="ARBA" id="ARBA00022555"/>
    </source>
</evidence>
<dbReference type="GO" id="GO:0005739">
    <property type="term" value="C:mitochondrion"/>
    <property type="evidence" value="ECO:0007669"/>
    <property type="project" value="GOC"/>
</dbReference>
<evidence type="ECO:0000256" key="5">
    <source>
        <dbReference type="ARBA" id="ARBA00038063"/>
    </source>
</evidence>
<dbReference type="EMBL" id="KN832872">
    <property type="protein sequence ID" value="KIN04537.1"/>
    <property type="molecule type" value="Genomic_DNA"/>
</dbReference>
<dbReference type="InParanoid" id="A0A0C3HQF4"/>
<dbReference type="HOGENOM" id="CLU_062456_2_0_1"/>
<name>A0A0C3HQF4_OIDMZ</name>
<organism evidence="6 7">
    <name type="scientific">Oidiodendron maius (strain Zn)</name>
    <dbReference type="NCBI Taxonomy" id="913774"/>
    <lineage>
        <taxon>Eukaryota</taxon>
        <taxon>Fungi</taxon>
        <taxon>Dikarya</taxon>
        <taxon>Ascomycota</taxon>
        <taxon>Pezizomycotina</taxon>
        <taxon>Leotiomycetes</taxon>
        <taxon>Leotiomycetes incertae sedis</taxon>
        <taxon>Myxotrichaceae</taxon>
        <taxon>Oidiodendron</taxon>
    </lineage>
</organism>
<dbReference type="InterPro" id="IPR018171">
    <property type="entry name" value="Pept_tRNA_hydro_CS"/>
</dbReference>
<keyword evidence="2" id="KW-0820">tRNA-binding</keyword>
<evidence type="ECO:0000313" key="6">
    <source>
        <dbReference type="EMBL" id="KIN04537.1"/>
    </source>
</evidence>
<sequence length="185" mass="19728">MASPVRLLVCSIGNPSPYLNTLHSAGHTVITSLAATLSHPPFHKSRAYGNALVSPGPIYTLWQSSSLMNVSGTGVVAAWRQFLKDGGAEARLIVVHDELELGLGEVRVRSGNLSAKGHNGLKSIKEALSGLEYTRIGIGIGRPQSRDPDAVATYVLRKMSGVERAKIEGCVVKVEEELRKMSGAL</sequence>
<dbReference type="PANTHER" id="PTHR17224">
    <property type="entry name" value="PEPTIDYL-TRNA HYDROLASE"/>
    <property type="match status" value="1"/>
</dbReference>
<dbReference type="STRING" id="913774.A0A0C3HQF4"/>
<evidence type="ECO:0000256" key="1">
    <source>
        <dbReference type="ARBA" id="ARBA00013260"/>
    </source>
</evidence>
<dbReference type="Gene3D" id="3.40.50.1470">
    <property type="entry name" value="Peptidyl-tRNA hydrolase"/>
    <property type="match status" value="1"/>
</dbReference>
<dbReference type="GO" id="GO:0000049">
    <property type="term" value="F:tRNA binding"/>
    <property type="evidence" value="ECO:0007669"/>
    <property type="project" value="UniProtKB-KW"/>
</dbReference>
<evidence type="ECO:0000256" key="3">
    <source>
        <dbReference type="ARBA" id="ARBA00022801"/>
    </source>
</evidence>
<dbReference type="FunCoup" id="A0A0C3HQF4">
    <property type="interactions" value="135"/>
</dbReference>
<dbReference type="Proteomes" id="UP000054321">
    <property type="component" value="Unassembled WGS sequence"/>
</dbReference>
<protein>
    <recommendedName>
        <fullName evidence="1">peptidyl-tRNA hydrolase</fullName>
        <ecNumber evidence="1">3.1.1.29</ecNumber>
    </recommendedName>
</protein>
<dbReference type="Pfam" id="PF01195">
    <property type="entry name" value="Pept_tRNA_hydro"/>
    <property type="match status" value="1"/>
</dbReference>